<evidence type="ECO:0000313" key="4">
    <source>
        <dbReference type="EMBL" id="PWK47267.1"/>
    </source>
</evidence>
<dbReference type="EMBL" id="QGGU01000011">
    <property type="protein sequence ID" value="PWK47267.1"/>
    <property type="molecule type" value="Genomic_DNA"/>
</dbReference>
<dbReference type="RefSeq" id="WP_109764520.1">
    <property type="nucleotide sequence ID" value="NZ_QGGU01000011.1"/>
</dbReference>
<dbReference type="SUPFAM" id="SSF56925">
    <property type="entry name" value="OMPA-like"/>
    <property type="match status" value="1"/>
</dbReference>
<dbReference type="InterPro" id="IPR027385">
    <property type="entry name" value="Beta-barrel_OMP"/>
</dbReference>
<comment type="caution">
    <text evidence="4">The sequence shown here is derived from an EMBL/GenBank/DDBJ whole genome shotgun (WGS) entry which is preliminary data.</text>
</comment>
<dbReference type="OrthoDB" id="5901526at2"/>
<dbReference type="Gene3D" id="2.40.160.20">
    <property type="match status" value="1"/>
</dbReference>
<feature type="chain" id="PRO_5016251415" evidence="2">
    <location>
        <begin position="21"/>
        <end position="169"/>
    </location>
</feature>
<protein>
    <submittedName>
        <fullName evidence="4">Outer membrane protein with beta-barrel domain</fullName>
    </submittedName>
</protein>
<evidence type="ECO:0000256" key="2">
    <source>
        <dbReference type="SAM" id="SignalP"/>
    </source>
</evidence>
<evidence type="ECO:0000259" key="3">
    <source>
        <dbReference type="Pfam" id="PF13505"/>
    </source>
</evidence>
<evidence type="ECO:0000313" key="5">
    <source>
        <dbReference type="Proteomes" id="UP000245790"/>
    </source>
</evidence>
<dbReference type="Pfam" id="PF13505">
    <property type="entry name" value="OMP_b-brl"/>
    <property type="match status" value="1"/>
</dbReference>
<sequence>MKLKTTALLLAFVLSTSAIANDTYFGINYLATDVDFGFVSVNPSAIETKYGGFVGNNVAIEGRAGFGLTDDSVNGVDVEVDSILGIYAVYNFQPKGNFNPYALIGYTRGELSTSSSFGSESESENDVSFGFGADFSISDSSAFNIEWIQYIDKSGGEVTGFSAGMVWKF</sequence>
<dbReference type="InterPro" id="IPR011250">
    <property type="entry name" value="OMP/PagP_B-barrel"/>
</dbReference>
<gene>
    <name evidence="4" type="ORF">C8D97_11112</name>
</gene>
<keyword evidence="1 2" id="KW-0732">Signal</keyword>
<accession>A0A316FYQ8</accession>
<proteinExistence type="predicted"/>
<organism evidence="4 5">
    <name type="scientific">Pleionea mediterranea</name>
    <dbReference type="NCBI Taxonomy" id="523701"/>
    <lineage>
        <taxon>Bacteria</taxon>
        <taxon>Pseudomonadati</taxon>
        <taxon>Pseudomonadota</taxon>
        <taxon>Gammaproteobacteria</taxon>
        <taxon>Oceanospirillales</taxon>
        <taxon>Pleioneaceae</taxon>
        <taxon>Pleionea</taxon>
    </lineage>
</organism>
<dbReference type="Proteomes" id="UP000245790">
    <property type="component" value="Unassembled WGS sequence"/>
</dbReference>
<dbReference type="AlphaFoldDB" id="A0A316FYQ8"/>
<feature type="signal peptide" evidence="2">
    <location>
        <begin position="1"/>
        <end position="20"/>
    </location>
</feature>
<keyword evidence="5" id="KW-1185">Reference proteome</keyword>
<name>A0A316FYQ8_9GAMM</name>
<evidence type="ECO:0000256" key="1">
    <source>
        <dbReference type="ARBA" id="ARBA00022729"/>
    </source>
</evidence>
<reference evidence="4 5" key="1">
    <citation type="submission" date="2018-05" db="EMBL/GenBank/DDBJ databases">
        <title>Genomic Encyclopedia of Type Strains, Phase IV (KMG-IV): sequencing the most valuable type-strain genomes for metagenomic binning, comparative biology and taxonomic classification.</title>
        <authorList>
            <person name="Goeker M."/>
        </authorList>
    </citation>
    <scope>NUCLEOTIDE SEQUENCE [LARGE SCALE GENOMIC DNA]</scope>
    <source>
        <strain evidence="4 5">DSM 25350</strain>
    </source>
</reference>
<feature type="domain" description="Outer membrane protein beta-barrel" evidence="3">
    <location>
        <begin position="7"/>
        <end position="169"/>
    </location>
</feature>